<accession>A0A7S9HE12</accession>
<dbReference type="GO" id="GO:0000160">
    <property type="term" value="P:phosphorelay signal transduction system"/>
    <property type="evidence" value="ECO:0007669"/>
    <property type="project" value="InterPro"/>
</dbReference>
<keyword evidence="5" id="KW-1185">Reference proteome</keyword>
<gene>
    <name evidence="4" type="ORF">IT774_06180</name>
</gene>
<dbReference type="RefSeq" id="WP_195811799.1">
    <property type="nucleotide sequence ID" value="NZ_CP064795.1"/>
</dbReference>
<evidence type="ECO:0000259" key="3">
    <source>
        <dbReference type="PROSITE" id="PS50110"/>
    </source>
</evidence>
<dbReference type="EMBL" id="CP064795">
    <property type="protein sequence ID" value="QPG06724.1"/>
    <property type="molecule type" value="Genomic_DNA"/>
</dbReference>
<sequence length="138" mass="14743">MTSSAGNNTHKKVALRILVVENEPVTASVITSVMTGLGWQVDFAASGRAAQKLQKKQQYDVVLLDVTLPDVAGTRVYEQLKQQYGSNLPVLLINAISDKTTDIQLLPGDDFVPDATDTRDIVSRCQTLAAASAVAISA</sequence>
<keyword evidence="1 2" id="KW-0597">Phosphoprotein</keyword>
<dbReference type="KEGG" id="smaa:IT774_06180"/>
<reference evidence="4 5" key="1">
    <citation type="submission" date="2020-11" db="EMBL/GenBank/DDBJ databases">
        <title>Complete genome sequence for Salinimonas sp. strain G2-b.</title>
        <authorList>
            <person name="Park S.-J."/>
        </authorList>
    </citation>
    <scope>NUCLEOTIDE SEQUENCE [LARGE SCALE GENOMIC DNA]</scope>
    <source>
        <strain evidence="4 5">G2-b</strain>
    </source>
</reference>
<dbReference type="AlphaFoldDB" id="A0A7S9HE12"/>
<dbReference type="PANTHER" id="PTHR44591:SF3">
    <property type="entry name" value="RESPONSE REGULATORY DOMAIN-CONTAINING PROTEIN"/>
    <property type="match status" value="1"/>
</dbReference>
<feature type="domain" description="Response regulatory" evidence="3">
    <location>
        <begin position="16"/>
        <end position="129"/>
    </location>
</feature>
<dbReference type="InterPro" id="IPR011006">
    <property type="entry name" value="CheY-like_superfamily"/>
</dbReference>
<name>A0A7S9HE12_9ALTE</name>
<dbReference type="PANTHER" id="PTHR44591">
    <property type="entry name" value="STRESS RESPONSE REGULATOR PROTEIN 1"/>
    <property type="match status" value="1"/>
</dbReference>
<dbReference type="InterPro" id="IPR050595">
    <property type="entry name" value="Bact_response_regulator"/>
</dbReference>
<dbReference type="Pfam" id="PF00072">
    <property type="entry name" value="Response_reg"/>
    <property type="match status" value="1"/>
</dbReference>
<dbReference type="SMART" id="SM00448">
    <property type="entry name" value="REC"/>
    <property type="match status" value="1"/>
</dbReference>
<proteinExistence type="predicted"/>
<protein>
    <submittedName>
        <fullName evidence="4">Response regulator transcription factor</fullName>
    </submittedName>
</protein>
<dbReference type="CDD" id="cd00156">
    <property type="entry name" value="REC"/>
    <property type="match status" value="1"/>
</dbReference>
<evidence type="ECO:0000313" key="4">
    <source>
        <dbReference type="EMBL" id="QPG06724.1"/>
    </source>
</evidence>
<dbReference type="InterPro" id="IPR001789">
    <property type="entry name" value="Sig_transdc_resp-reg_receiver"/>
</dbReference>
<evidence type="ECO:0000256" key="2">
    <source>
        <dbReference type="PROSITE-ProRule" id="PRU00169"/>
    </source>
</evidence>
<dbReference type="PROSITE" id="PS50110">
    <property type="entry name" value="RESPONSE_REGULATORY"/>
    <property type="match status" value="1"/>
</dbReference>
<dbReference type="Gene3D" id="3.40.50.2300">
    <property type="match status" value="1"/>
</dbReference>
<feature type="modified residue" description="4-aspartylphosphate" evidence="2">
    <location>
        <position position="65"/>
    </location>
</feature>
<dbReference type="Proteomes" id="UP000595095">
    <property type="component" value="Chromosome"/>
</dbReference>
<evidence type="ECO:0000313" key="5">
    <source>
        <dbReference type="Proteomes" id="UP000595095"/>
    </source>
</evidence>
<dbReference type="SUPFAM" id="SSF52172">
    <property type="entry name" value="CheY-like"/>
    <property type="match status" value="1"/>
</dbReference>
<evidence type="ECO:0000256" key="1">
    <source>
        <dbReference type="ARBA" id="ARBA00022553"/>
    </source>
</evidence>
<organism evidence="4 5">
    <name type="scientific">Salinimonas marina</name>
    <dbReference type="NCBI Taxonomy" id="2785918"/>
    <lineage>
        <taxon>Bacteria</taxon>
        <taxon>Pseudomonadati</taxon>
        <taxon>Pseudomonadota</taxon>
        <taxon>Gammaproteobacteria</taxon>
        <taxon>Alteromonadales</taxon>
        <taxon>Alteromonadaceae</taxon>
        <taxon>Alteromonas/Salinimonas group</taxon>
        <taxon>Salinimonas</taxon>
    </lineage>
</organism>